<protein>
    <submittedName>
        <fullName evidence="1">Uncharacterized protein</fullName>
    </submittedName>
</protein>
<sequence length="158" mass="18845">MGQPFSPERLQHIRRLRKARRLFAQGPLFALQRMQADFPGYTQDQLVEDLRRRTPRKKHQGKIALARYGRYSRMMVLIETYKRTRDAAALLKAQTLRRYMTHPYRVRLTFRSEAWEYSFCPLIPYRAVEELTQRLASCKTPEEAEPMVEAFRTAHRLS</sequence>
<dbReference type="Proteomes" id="UP001220610">
    <property type="component" value="Chromosome"/>
</dbReference>
<organism evidence="1 2">
    <name type="scientific">Candidatus Pseudobacter hemicellulosilyticus</name>
    <dbReference type="NCBI Taxonomy" id="3121375"/>
    <lineage>
        <taxon>Bacteria</taxon>
        <taxon>Pseudomonadati</taxon>
        <taxon>Bacteroidota</taxon>
        <taxon>Chitinophagia</taxon>
        <taxon>Chitinophagales</taxon>
        <taxon>Chitinophagaceae</taxon>
        <taxon>Pseudobacter</taxon>
    </lineage>
</organism>
<proteinExistence type="predicted"/>
<dbReference type="EMBL" id="CP119311">
    <property type="protein sequence ID" value="WEK36143.1"/>
    <property type="molecule type" value="Genomic_DNA"/>
</dbReference>
<name>A0AAJ5WT71_9BACT</name>
<reference evidence="1" key="1">
    <citation type="submission" date="2023-03" db="EMBL/GenBank/DDBJ databases">
        <title>Andean soil-derived lignocellulolytic bacterial consortium as a source of novel taxa and putative plastic-active enzymes.</title>
        <authorList>
            <person name="Diaz-Garcia L."/>
            <person name="Chuvochina M."/>
            <person name="Feuerriegel G."/>
            <person name="Bunk B."/>
            <person name="Sproer C."/>
            <person name="Streit W.R."/>
            <person name="Rodriguez L.M."/>
            <person name="Overmann J."/>
            <person name="Jimenez D.J."/>
        </authorList>
    </citation>
    <scope>NUCLEOTIDE SEQUENCE</scope>
    <source>
        <strain evidence="1">MAG 7</strain>
    </source>
</reference>
<evidence type="ECO:0000313" key="1">
    <source>
        <dbReference type="EMBL" id="WEK36143.1"/>
    </source>
</evidence>
<gene>
    <name evidence="1" type="ORF">P0Y53_01400</name>
</gene>
<accession>A0AAJ5WT71</accession>
<dbReference type="AlphaFoldDB" id="A0AAJ5WT71"/>
<evidence type="ECO:0000313" key="2">
    <source>
        <dbReference type="Proteomes" id="UP001220610"/>
    </source>
</evidence>